<dbReference type="FunCoup" id="C5DY63">
    <property type="interactions" value="83"/>
</dbReference>
<evidence type="ECO:0000259" key="6">
    <source>
        <dbReference type="PROSITE" id="PS50103"/>
    </source>
</evidence>
<proteinExistence type="predicted"/>
<dbReference type="Proteomes" id="UP000008536">
    <property type="component" value="Chromosome F"/>
</dbReference>
<dbReference type="PANTHER" id="PTHR12547:SF18">
    <property type="entry name" value="PROTEIN TIS11"/>
    <property type="match status" value="1"/>
</dbReference>
<accession>C5DY63</accession>
<feature type="zinc finger region" description="C3H1-type" evidence="5">
    <location>
        <begin position="278"/>
        <end position="306"/>
    </location>
</feature>
<dbReference type="GO" id="GO:0003729">
    <property type="term" value="F:mRNA binding"/>
    <property type="evidence" value="ECO:0007669"/>
    <property type="project" value="InterPro"/>
</dbReference>
<dbReference type="PANTHER" id="PTHR12547">
    <property type="entry name" value="CCCH ZINC FINGER/TIS11-RELATED"/>
    <property type="match status" value="1"/>
</dbReference>
<feature type="zinc finger region" description="C3H1-type" evidence="5">
    <location>
        <begin position="240"/>
        <end position="268"/>
    </location>
</feature>
<dbReference type="STRING" id="559307.C5DY63"/>
<dbReference type="InterPro" id="IPR045877">
    <property type="entry name" value="ZFP36-like"/>
</dbReference>
<dbReference type="FunFam" id="4.10.1000.10:FF:000018">
    <property type="entry name" value="Zinc finger protein"/>
    <property type="match status" value="1"/>
</dbReference>
<dbReference type="GO" id="GO:0006879">
    <property type="term" value="P:intracellular iron ion homeostasis"/>
    <property type="evidence" value="ECO:0007669"/>
    <property type="project" value="UniProtKB-ARBA"/>
</dbReference>
<dbReference type="EMBL" id="CU928178">
    <property type="protein sequence ID" value="CAR28724.1"/>
    <property type="molecule type" value="Genomic_DNA"/>
</dbReference>
<sequence length="342" mass="38532">MSSVYLSLVHPSLMEPVYQISSDSIWRASSKIATKEVCSNIEKKNYKMMLMNNRNYAGNMSVHSSSTGPSSVFSNDEGTYEQKVREIEEYYVRTLLNEDEVEQESTDAVVDQEWNRSETSSVTSSPTKLPFAFESRNVSEKALFDTSNRSSVSAEPLEFNGNVTASGTPIKKELEVKINSEYAPKSDLLPLTTENLERLSITSEKLPCKPAVHIKKTTSSVNNNNGNGNDGNLQDTNRGLYKTELCESFTTKGTCRYGNKCQFAHGLSELKFRQFGNNFRTKPCINWTKLGYCPYGKRCCFKHGSDQDIKVYLKAGTYLSNSEKEEKKNLHANVKALQKITW</sequence>
<dbReference type="SMART" id="SM00356">
    <property type="entry name" value="ZnF_C3H1"/>
    <property type="match status" value="2"/>
</dbReference>
<dbReference type="RefSeq" id="XP_002497657.1">
    <property type="nucleotide sequence ID" value="XM_002497612.1"/>
</dbReference>
<feature type="domain" description="C3H1-type" evidence="6">
    <location>
        <begin position="278"/>
        <end position="306"/>
    </location>
</feature>
<keyword evidence="3 5" id="KW-0863">Zinc-finger</keyword>
<evidence type="ECO:0000256" key="3">
    <source>
        <dbReference type="ARBA" id="ARBA00022771"/>
    </source>
</evidence>
<dbReference type="Pfam" id="PF00642">
    <property type="entry name" value="zf-CCCH"/>
    <property type="match status" value="2"/>
</dbReference>
<keyword evidence="2" id="KW-0677">Repeat</keyword>
<evidence type="ECO:0000256" key="1">
    <source>
        <dbReference type="ARBA" id="ARBA00022723"/>
    </source>
</evidence>
<name>C5DY63_ZYGRC</name>
<keyword evidence="8" id="KW-1185">Reference proteome</keyword>
<reference evidence="7 8" key="1">
    <citation type="journal article" date="2009" name="Genome Res.">
        <title>Comparative genomics of protoploid Saccharomycetaceae.</title>
        <authorList>
            <consortium name="The Genolevures Consortium"/>
            <person name="Souciet J.-L."/>
            <person name="Dujon B."/>
            <person name="Gaillardin C."/>
            <person name="Johnston M."/>
            <person name="Baret P.V."/>
            <person name="Cliften P."/>
            <person name="Sherman D.J."/>
            <person name="Weissenbach J."/>
            <person name="Westhof E."/>
            <person name="Wincker P."/>
            <person name="Jubin C."/>
            <person name="Poulain J."/>
            <person name="Barbe V."/>
            <person name="Segurens B."/>
            <person name="Artiguenave F."/>
            <person name="Anthouard V."/>
            <person name="Vacherie B."/>
            <person name="Val M.-E."/>
            <person name="Fulton R.S."/>
            <person name="Minx P."/>
            <person name="Wilson R."/>
            <person name="Durrens P."/>
            <person name="Jean G."/>
            <person name="Marck C."/>
            <person name="Martin T."/>
            <person name="Nikolski M."/>
            <person name="Rolland T."/>
            <person name="Seret M.-L."/>
            <person name="Casaregola S."/>
            <person name="Despons L."/>
            <person name="Fairhead C."/>
            <person name="Fischer G."/>
            <person name="Lafontaine I."/>
            <person name="Leh V."/>
            <person name="Lemaire M."/>
            <person name="de Montigny J."/>
            <person name="Neuveglise C."/>
            <person name="Thierry A."/>
            <person name="Blanc-Lenfle I."/>
            <person name="Bleykasten C."/>
            <person name="Diffels J."/>
            <person name="Fritsch E."/>
            <person name="Frangeul L."/>
            <person name="Goeffon A."/>
            <person name="Jauniaux N."/>
            <person name="Kachouri-Lafond R."/>
            <person name="Payen C."/>
            <person name="Potier S."/>
            <person name="Pribylova L."/>
            <person name="Ozanne C."/>
            <person name="Richard G.-F."/>
            <person name="Sacerdot C."/>
            <person name="Straub M.-L."/>
            <person name="Talla E."/>
        </authorList>
    </citation>
    <scope>NUCLEOTIDE SEQUENCE [LARGE SCALE GENOMIC DNA]</scope>
    <source>
        <strain evidence="7 8">ATCC 2623 / CBS 732 / BCRC 21506 / NBRC 1130 / NCYC 568 / NRRL Y-229</strain>
    </source>
</reference>
<dbReference type="HOGENOM" id="CLU_060370_0_0_1"/>
<dbReference type="AlphaFoldDB" id="C5DY63"/>
<dbReference type="GO" id="GO:0000956">
    <property type="term" value="P:nuclear-transcribed mRNA catabolic process"/>
    <property type="evidence" value="ECO:0007669"/>
    <property type="project" value="UniProtKB-ARBA"/>
</dbReference>
<keyword evidence="4 5" id="KW-0862">Zinc</keyword>
<dbReference type="InterPro" id="IPR036855">
    <property type="entry name" value="Znf_CCCH_sf"/>
</dbReference>
<dbReference type="Gene3D" id="4.10.1000.10">
    <property type="entry name" value="Zinc finger, CCCH-type"/>
    <property type="match status" value="2"/>
</dbReference>
<feature type="domain" description="C3H1-type" evidence="6">
    <location>
        <begin position="240"/>
        <end position="268"/>
    </location>
</feature>
<evidence type="ECO:0000256" key="5">
    <source>
        <dbReference type="PROSITE-ProRule" id="PRU00723"/>
    </source>
</evidence>
<evidence type="ECO:0000256" key="2">
    <source>
        <dbReference type="ARBA" id="ARBA00022737"/>
    </source>
</evidence>
<dbReference type="SUPFAM" id="SSF90229">
    <property type="entry name" value="CCCH zinc finger"/>
    <property type="match status" value="2"/>
</dbReference>
<organism evidence="7 8">
    <name type="scientific">Zygosaccharomyces rouxii (strain ATCC 2623 / CBS 732 / NBRC 1130 / NCYC 568 / NRRL Y-229)</name>
    <dbReference type="NCBI Taxonomy" id="559307"/>
    <lineage>
        <taxon>Eukaryota</taxon>
        <taxon>Fungi</taxon>
        <taxon>Dikarya</taxon>
        <taxon>Ascomycota</taxon>
        <taxon>Saccharomycotina</taxon>
        <taxon>Saccharomycetes</taxon>
        <taxon>Saccharomycetales</taxon>
        <taxon>Saccharomycetaceae</taxon>
        <taxon>Zygosaccharomyces</taxon>
    </lineage>
</organism>
<dbReference type="PROSITE" id="PS50103">
    <property type="entry name" value="ZF_C3H1"/>
    <property type="match status" value="2"/>
</dbReference>
<evidence type="ECO:0000313" key="8">
    <source>
        <dbReference type="Proteomes" id="UP000008536"/>
    </source>
</evidence>
<dbReference type="KEGG" id="zro:ZYRO0F10560g"/>
<dbReference type="GO" id="GO:0008270">
    <property type="term" value="F:zinc ion binding"/>
    <property type="evidence" value="ECO:0007669"/>
    <property type="project" value="UniProtKB-KW"/>
</dbReference>
<dbReference type="InParanoid" id="C5DY63"/>
<dbReference type="InterPro" id="IPR000571">
    <property type="entry name" value="Znf_CCCH"/>
</dbReference>
<dbReference type="FunFam" id="4.10.1000.10:FF:000001">
    <property type="entry name" value="zinc finger CCCH domain-containing protein 15-like"/>
    <property type="match status" value="1"/>
</dbReference>
<dbReference type="GeneID" id="8205422"/>
<evidence type="ECO:0000313" key="7">
    <source>
        <dbReference type="EMBL" id="CAR28724.1"/>
    </source>
</evidence>
<keyword evidence="1 5" id="KW-0479">Metal-binding</keyword>
<gene>
    <name evidence="7" type="ordered locus">ZYRO0F10560g</name>
</gene>
<evidence type="ECO:0000256" key="4">
    <source>
        <dbReference type="ARBA" id="ARBA00022833"/>
    </source>
</evidence>
<protein>
    <submittedName>
        <fullName evidence="7">ZYRO0F10560p</fullName>
    </submittedName>
</protein>